<sequence>MLDNNQCPVDSKTLIILRTAIANSGGTTMSVCRNLKGFTREHEHLADFCSLMSVALLFGTLYVGVSYHTPIMTWMGENMLLRIPLFIVTILLDLFLMFLFLNLGSARSADDDESCFHTFKGRRGDAGSIGKMFSGWLHHMEQVGRRHR</sequence>
<accession>G2DEJ7</accession>
<name>G2DEJ7_9GAMM</name>
<reference evidence="2" key="1">
    <citation type="journal article" date="2011" name="ISME J.">
        <title>The endosymbionts of the deep-sea tubeworms Riftia pachyptila and Tevnia jerichonana share an identical physiology as revealed by proteogenomic analyses.</title>
        <authorList>
            <person name="Gardebrecht A."/>
            <person name="Markert S."/>
            <person name="Felbeck H."/>
            <person name="Thuermer A."/>
            <person name="Albrecht D."/>
            <person name="Wollherr A."/>
            <person name="Kabisch J."/>
            <person name="Lehmann R."/>
            <person name="Daniel R."/>
            <person name="Liesegang H."/>
            <person name="Hecker M."/>
            <person name="Sievert S.M."/>
            <person name="Schweder T."/>
        </authorList>
    </citation>
    <scope>NUCLEOTIDE SEQUENCE [LARGE SCALE GENOMIC DNA]</scope>
</reference>
<feature type="transmembrane region" description="Helical" evidence="1">
    <location>
        <begin position="79"/>
        <end position="101"/>
    </location>
</feature>
<protein>
    <submittedName>
        <fullName evidence="2">Uncharacterized protein</fullName>
    </submittedName>
</protein>
<evidence type="ECO:0000313" key="3">
    <source>
        <dbReference type="Proteomes" id="UP000004491"/>
    </source>
</evidence>
<proteinExistence type="predicted"/>
<evidence type="ECO:0000256" key="1">
    <source>
        <dbReference type="SAM" id="Phobius"/>
    </source>
</evidence>
<comment type="caution">
    <text evidence="2">The sequence shown here is derived from an EMBL/GenBank/DDBJ whole genome shotgun (WGS) entry which is preliminary data.</text>
</comment>
<keyword evidence="3" id="KW-1185">Reference proteome</keyword>
<gene>
    <name evidence="2" type="ORF">Rifp1Sym_cb00210</name>
</gene>
<keyword evidence="1" id="KW-1133">Transmembrane helix</keyword>
<evidence type="ECO:0000313" key="2">
    <source>
        <dbReference type="EMBL" id="EGV50970.1"/>
    </source>
</evidence>
<organism evidence="2 3">
    <name type="scientific">endosymbiont of Riftia pachyptila</name>
    <name type="common">vent Ph05</name>
    <dbReference type="NCBI Taxonomy" id="1048808"/>
    <lineage>
        <taxon>Bacteria</taxon>
        <taxon>Pseudomonadati</taxon>
        <taxon>Pseudomonadota</taxon>
        <taxon>Gammaproteobacteria</taxon>
        <taxon>sulfur-oxidizing symbionts</taxon>
    </lineage>
</organism>
<dbReference type="AlphaFoldDB" id="G2DEJ7"/>
<feature type="transmembrane region" description="Helical" evidence="1">
    <location>
        <begin position="45"/>
        <end position="67"/>
    </location>
</feature>
<dbReference type="EMBL" id="AFOC01000055">
    <property type="protein sequence ID" value="EGV50970.1"/>
    <property type="molecule type" value="Genomic_DNA"/>
</dbReference>
<keyword evidence="1" id="KW-0472">Membrane</keyword>
<dbReference type="Proteomes" id="UP000004491">
    <property type="component" value="Unassembled WGS sequence"/>
</dbReference>
<keyword evidence="1" id="KW-0812">Transmembrane</keyword>